<dbReference type="PANTHER" id="PTHR31793">
    <property type="entry name" value="4-HYDROXYBENZOYL-COA THIOESTERASE FAMILY MEMBER"/>
    <property type="match status" value="1"/>
</dbReference>
<dbReference type="EMBL" id="JAUOQI010000005">
    <property type="protein sequence ID" value="MDO6577479.1"/>
    <property type="molecule type" value="Genomic_DNA"/>
</dbReference>
<accession>A0AAW7Z207</accession>
<sequence>MSAVTPSETIPMEMSFEVRFCETDALQHVSNTALVSWFEAARDPIFRMFTPTMDLQNWPLILASYKVDFLAQIFYGKTVTVKTFISRLGNSAFDVYQELWQDGNLCSTGITTMVHFDYKQQRSAPIPDDIKATLQAHFKALPND</sequence>
<dbReference type="Proteomes" id="UP001170717">
    <property type="component" value="Unassembled WGS sequence"/>
</dbReference>
<protein>
    <submittedName>
        <fullName evidence="3">Thioesterase family protein</fullName>
        <ecNumber evidence="3">3.1.2.-</ecNumber>
    </submittedName>
</protein>
<dbReference type="EC" id="3.1.2.-" evidence="3"/>
<dbReference type="SUPFAM" id="SSF54637">
    <property type="entry name" value="Thioesterase/thiol ester dehydrase-isomerase"/>
    <property type="match status" value="1"/>
</dbReference>
<evidence type="ECO:0000256" key="1">
    <source>
        <dbReference type="ARBA" id="ARBA00005953"/>
    </source>
</evidence>
<dbReference type="RefSeq" id="WP_082604990.1">
    <property type="nucleotide sequence ID" value="NZ_CP013926.1"/>
</dbReference>
<evidence type="ECO:0000256" key="2">
    <source>
        <dbReference type="ARBA" id="ARBA00022801"/>
    </source>
</evidence>
<comment type="similarity">
    <text evidence="1">Belongs to the 4-hydroxybenzoyl-CoA thioesterase family.</text>
</comment>
<evidence type="ECO:0000313" key="4">
    <source>
        <dbReference type="Proteomes" id="UP001170717"/>
    </source>
</evidence>
<evidence type="ECO:0000313" key="3">
    <source>
        <dbReference type="EMBL" id="MDO6577479.1"/>
    </source>
</evidence>
<dbReference type="InterPro" id="IPR050563">
    <property type="entry name" value="4-hydroxybenzoyl-CoA_TE"/>
</dbReference>
<proteinExistence type="inferred from homology"/>
<reference evidence="3" key="1">
    <citation type="submission" date="2023-07" db="EMBL/GenBank/DDBJ databases">
        <title>Genome content predicts the carbon catabolic preferences of heterotrophic bacteria.</title>
        <authorList>
            <person name="Gralka M."/>
        </authorList>
    </citation>
    <scope>NUCLEOTIDE SEQUENCE</scope>
    <source>
        <strain evidence="3">F2M12</strain>
    </source>
</reference>
<keyword evidence="2 3" id="KW-0378">Hydrolase</keyword>
<dbReference type="AlphaFoldDB" id="A0AAW7Z207"/>
<gene>
    <name evidence="3" type="ORF">Q4527_08745</name>
</gene>
<organism evidence="3 4">
    <name type="scientific">Alteromonas stellipolaris</name>
    <dbReference type="NCBI Taxonomy" id="233316"/>
    <lineage>
        <taxon>Bacteria</taxon>
        <taxon>Pseudomonadati</taxon>
        <taxon>Pseudomonadota</taxon>
        <taxon>Gammaproteobacteria</taxon>
        <taxon>Alteromonadales</taxon>
        <taxon>Alteromonadaceae</taxon>
        <taxon>Alteromonas/Salinimonas group</taxon>
        <taxon>Alteromonas</taxon>
    </lineage>
</organism>
<dbReference type="CDD" id="cd00586">
    <property type="entry name" value="4HBT"/>
    <property type="match status" value="1"/>
</dbReference>
<dbReference type="Pfam" id="PF13279">
    <property type="entry name" value="4HBT_2"/>
    <property type="match status" value="1"/>
</dbReference>
<dbReference type="GO" id="GO:0047617">
    <property type="term" value="F:fatty acyl-CoA hydrolase activity"/>
    <property type="evidence" value="ECO:0007669"/>
    <property type="project" value="TreeGrafter"/>
</dbReference>
<dbReference type="PANTHER" id="PTHR31793:SF27">
    <property type="entry name" value="NOVEL THIOESTERASE SUPERFAMILY DOMAIN AND SAPOSIN A-TYPE DOMAIN CONTAINING PROTEIN (0610012H03RIK)"/>
    <property type="match status" value="1"/>
</dbReference>
<name>A0AAW7Z207_9ALTE</name>
<comment type="caution">
    <text evidence="3">The sequence shown here is derived from an EMBL/GenBank/DDBJ whole genome shotgun (WGS) entry which is preliminary data.</text>
</comment>
<dbReference type="Gene3D" id="3.10.129.10">
    <property type="entry name" value="Hotdog Thioesterase"/>
    <property type="match status" value="1"/>
</dbReference>
<dbReference type="InterPro" id="IPR029069">
    <property type="entry name" value="HotDog_dom_sf"/>
</dbReference>